<dbReference type="Pfam" id="PF04862">
    <property type="entry name" value="DUF642"/>
    <property type="match status" value="1"/>
</dbReference>
<organism evidence="4 5">
    <name type="scientific">Candidatus Kaiserbacteria bacterium RIFCSPHIGHO2_01_FULL_56_24</name>
    <dbReference type="NCBI Taxonomy" id="1798487"/>
    <lineage>
        <taxon>Bacteria</taxon>
        <taxon>Candidatus Kaiseribacteriota</taxon>
    </lineage>
</organism>
<feature type="signal peptide" evidence="2">
    <location>
        <begin position="1"/>
        <end position="18"/>
    </location>
</feature>
<dbReference type="EMBL" id="MFLA01000042">
    <property type="protein sequence ID" value="OGG57862.1"/>
    <property type="molecule type" value="Genomic_DNA"/>
</dbReference>
<feature type="region of interest" description="Disordered" evidence="1">
    <location>
        <begin position="178"/>
        <end position="198"/>
    </location>
</feature>
<keyword evidence="2" id="KW-0732">Signal</keyword>
<dbReference type="InterPro" id="IPR006946">
    <property type="entry name" value="DGR2-like_dom"/>
</dbReference>
<gene>
    <name evidence="4" type="ORF">A2765_06640</name>
</gene>
<evidence type="ECO:0000313" key="5">
    <source>
        <dbReference type="Proteomes" id="UP000176377"/>
    </source>
</evidence>
<feature type="compositionally biased region" description="Pro residues" evidence="1">
    <location>
        <begin position="178"/>
        <end position="190"/>
    </location>
</feature>
<sequence length="314" mass="30606">MLGIALAVFLFGVQTAFAVGTNGSFELGTDPGSFATLPAGNTNITDWTIDSGSVDYIGTYWQASDGVRSIDLNGTAQGSISQSIPTVIGATYDVTFDLSGNPDGGPALKVLSVTSTSTSAQNFSYDTGVQANSLANMKWASSSYSFIATTTSTKLTFASTITGSFGPALDNVVIVETLPPPPPPPPPPPAGCSGGSSSSGNVSIINGISISVNQSGCITNTTSSRASTGGNSVGGSTGGNGGRGGDVRARASGGGNNTANGNNGAATAGNGGGGGAGGAGGAVVSGGATATSNTTNILNRVRIRLNIGGLPLPI</sequence>
<evidence type="ECO:0000256" key="1">
    <source>
        <dbReference type="SAM" id="MobiDB-lite"/>
    </source>
</evidence>
<evidence type="ECO:0000259" key="3">
    <source>
        <dbReference type="Pfam" id="PF04862"/>
    </source>
</evidence>
<protein>
    <recommendedName>
        <fullName evidence="3">DUF642 domain-containing protein</fullName>
    </recommendedName>
</protein>
<dbReference type="AlphaFoldDB" id="A0A1F6DA28"/>
<feature type="region of interest" description="Disordered" evidence="1">
    <location>
        <begin position="221"/>
        <end position="260"/>
    </location>
</feature>
<comment type="caution">
    <text evidence="4">The sequence shown here is derived from an EMBL/GenBank/DDBJ whole genome shotgun (WGS) entry which is preliminary data.</text>
</comment>
<feature type="compositionally biased region" description="Gly residues" evidence="1">
    <location>
        <begin position="231"/>
        <end position="244"/>
    </location>
</feature>
<feature type="chain" id="PRO_5009523735" description="DUF642 domain-containing protein" evidence="2">
    <location>
        <begin position="19"/>
        <end position="314"/>
    </location>
</feature>
<dbReference type="SUPFAM" id="SSF101447">
    <property type="entry name" value="Formin homology 2 domain (FH2 domain)"/>
    <property type="match status" value="1"/>
</dbReference>
<evidence type="ECO:0000313" key="4">
    <source>
        <dbReference type="EMBL" id="OGG57862.1"/>
    </source>
</evidence>
<dbReference type="InterPro" id="IPR027576">
    <property type="entry name" value="Choice_anch_C_dom"/>
</dbReference>
<dbReference type="Gene3D" id="2.60.120.260">
    <property type="entry name" value="Galactose-binding domain-like"/>
    <property type="match status" value="1"/>
</dbReference>
<proteinExistence type="predicted"/>
<dbReference type="Proteomes" id="UP000176377">
    <property type="component" value="Unassembled WGS sequence"/>
</dbReference>
<reference evidence="4 5" key="1">
    <citation type="journal article" date="2016" name="Nat. Commun.">
        <title>Thousands of microbial genomes shed light on interconnected biogeochemical processes in an aquifer system.</title>
        <authorList>
            <person name="Anantharaman K."/>
            <person name="Brown C.T."/>
            <person name="Hug L.A."/>
            <person name="Sharon I."/>
            <person name="Castelle C.J."/>
            <person name="Probst A.J."/>
            <person name="Thomas B.C."/>
            <person name="Singh A."/>
            <person name="Wilkins M.J."/>
            <person name="Karaoz U."/>
            <person name="Brodie E.L."/>
            <person name="Williams K.H."/>
            <person name="Hubbard S.S."/>
            <person name="Banfield J.F."/>
        </authorList>
    </citation>
    <scope>NUCLEOTIDE SEQUENCE [LARGE SCALE GENOMIC DNA]</scope>
</reference>
<dbReference type="NCBIfam" id="TIGR04362">
    <property type="entry name" value="choice_anch_C"/>
    <property type="match status" value="1"/>
</dbReference>
<evidence type="ECO:0000256" key="2">
    <source>
        <dbReference type="SAM" id="SignalP"/>
    </source>
</evidence>
<name>A0A1F6DA28_9BACT</name>
<accession>A0A1F6DA28</accession>
<feature type="domain" description="DUF642" evidence="3">
    <location>
        <begin position="21"/>
        <end position="174"/>
    </location>
</feature>